<reference evidence="2 3" key="1">
    <citation type="journal article" date="2019" name="Sci. Rep.">
        <title>Orb-weaving spider Araneus ventricosus genome elucidates the spidroin gene catalogue.</title>
        <authorList>
            <person name="Kono N."/>
            <person name="Nakamura H."/>
            <person name="Ohtoshi R."/>
            <person name="Moran D.A.P."/>
            <person name="Shinohara A."/>
            <person name="Yoshida Y."/>
            <person name="Fujiwara M."/>
            <person name="Mori M."/>
            <person name="Tomita M."/>
            <person name="Arakawa K."/>
        </authorList>
    </citation>
    <scope>NUCLEOTIDE SEQUENCE [LARGE SCALE GENOMIC DNA]</scope>
</reference>
<sequence>MGHVRPTHGGMTRHYKDPTSRRSKGNPAGQTRIRHLDGSKGNEAGQTSALILGRDSGAIDLQTPKISQPKRTSWGSSLCQPSVTVYSFKRRVNWHGLSLPKMPARTLFSASQLPSFFLHSQSLSETDLKP</sequence>
<dbReference type="Proteomes" id="UP000499080">
    <property type="component" value="Unassembled WGS sequence"/>
</dbReference>
<evidence type="ECO:0000313" key="3">
    <source>
        <dbReference type="Proteomes" id="UP000499080"/>
    </source>
</evidence>
<gene>
    <name evidence="2" type="ORF">AVEN_88447_1</name>
</gene>
<keyword evidence="3" id="KW-1185">Reference proteome</keyword>
<dbReference type="AlphaFoldDB" id="A0A4Y2TGQ3"/>
<comment type="caution">
    <text evidence="2">The sequence shown here is derived from an EMBL/GenBank/DDBJ whole genome shotgun (WGS) entry which is preliminary data.</text>
</comment>
<dbReference type="EMBL" id="BGPR01028575">
    <property type="protein sequence ID" value="GBN99798.1"/>
    <property type="molecule type" value="Genomic_DNA"/>
</dbReference>
<protein>
    <submittedName>
        <fullName evidence="2">Uncharacterized protein</fullName>
    </submittedName>
</protein>
<accession>A0A4Y2TGQ3</accession>
<evidence type="ECO:0000256" key="1">
    <source>
        <dbReference type="SAM" id="MobiDB-lite"/>
    </source>
</evidence>
<evidence type="ECO:0000313" key="2">
    <source>
        <dbReference type="EMBL" id="GBN99798.1"/>
    </source>
</evidence>
<name>A0A4Y2TGQ3_ARAVE</name>
<proteinExistence type="predicted"/>
<organism evidence="2 3">
    <name type="scientific">Araneus ventricosus</name>
    <name type="common">Orbweaver spider</name>
    <name type="synonym">Epeira ventricosa</name>
    <dbReference type="NCBI Taxonomy" id="182803"/>
    <lineage>
        <taxon>Eukaryota</taxon>
        <taxon>Metazoa</taxon>
        <taxon>Ecdysozoa</taxon>
        <taxon>Arthropoda</taxon>
        <taxon>Chelicerata</taxon>
        <taxon>Arachnida</taxon>
        <taxon>Araneae</taxon>
        <taxon>Araneomorphae</taxon>
        <taxon>Entelegynae</taxon>
        <taxon>Araneoidea</taxon>
        <taxon>Araneidae</taxon>
        <taxon>Araneus</taxon>
    </lineage>
</organism>
<feature type="region of interest" description="Disordered" evidence="1">
    <location>
        <begin position="1"/>
        <end position="48"/>
    </location>
</feature>